<comment type="caution">
    <text evidence="2">The sequence shown here is derived from an EMBL/GenBank/DDBJ whole genome shotgun (WGS) entry which is preliminary data.</text>
</comment>
<evidence type="ECO:0000259" key="1">
    <source>
        <dbReference type="Pfam" id="PF00135"/>
    </source>
</evidence>
<dbReference type="RefSeq" id="XP_018142854.1">
    <property type="nucleotide sequence ID" value="XM_018289165.1"/>
</dbReference>
<dbReference type="AlphaFoldDB" id="A0A179FK02"/>
<reference evidence="2 3" key="1">
    <citation type="journal article" date="2016" name="PLoS Pathog.">
        <title>Biosynthesis of antibiotic leucinostatins in bio-control fungus Purpureocillium lilacinum and their inhibition on phytophthora revealed by genome mining.</title>
        <authorList>
            <person name="Wang G."/>
            <person name="Liu Z."/>
            <person name="Lin R."/>
            <person name="Li E."/>
            <person name="Mao Z."/>
            <person name="Ling J."/>
            <person name="Yang Y."/>
            <person name="Yin W.B."/>
            <person name="Xie B."/>
        </authorList>
    </citation>
    <scope>NUCLEOTIDE SEQUENCE [LARGE SCALE GENOMIC DNA]</scope>
    <source>
        <strain evidence="2">170</strain>
    </source>
</reference>
<dbReference type="ESTHER" id="metcm-a0a179fk02">
    <property type="family name" value="Fungal_carboxylesterase_lipase"/>
</dbReference>
<dbReference type="InterPro" id="IPR002018">
    <property type="entry name" value="CarbesteraseB"/>
</dbReference>
<dbReference type="Proteomes" id="UP000078397">
    <property type="component" value="Unassembled WGS sequence"/>
</dbReference>
<dbReference type="OrthoDB" id="408631at2759"/>
<dbReference type="STRING" id="1380566.A0A179FK02"/>
<dbReference type="Gene3D" id="3.40.50.1820">
    <property type="entry name" value="alpha/beta hydrolase"/>
    <property type="match status" value="1"/>
</dbReference>
<name>A0A179FK02_METCM</name>
<evidence type="ECO:0000313" key="2">
    <source>
        <dbReference type="EMBL" id="OAQ65540.1"/>
    </source>
</evidence>
<dbReference type="KEGG" id="pchm:VFPPC_10862"/>
<dbReference type="EMBL" id="LSBJ02000005">
    <property type="protein sequence ID" value="OAQ65540.1"/>
    <property type="molecule type" value="Genomic_DNA"/>
</dbReference>
<dbReference type="PROSITE" id="PS00941">
    <property type="entry name" value="CARBOXYLESTERASE_B_2"/>
    <property type="match status" value="1"/>
</dbReference>
<dbReference type="Pfam" id="PF00135">
    <property type="entry name" value="COesterase"/>
    <property type="match status" value="1"/>
</dbReference>
<gene>
    <name evidence="2" type="ORF">VFPPC_10862</name>
</gene>
<dbReference type="SUPFAM" id="SSF53474">
    <property type="entry name" value="alpha/beta-Hydrolases"/>
    <property type="match status" value="1"/>
</dbReference>
<evidence type="ECO:0000313" key="3">
    <source>
        <dbReference type="Proteomes" id="UP000078397"/>
    </source>
</evidence>
<dbReference type="InterPro" id="IPR050309">
    <property type="entry name" value="Type-B_Carboxylest/Lipase"/>
</dbReference>
<dbReference type="InterPro" id="IPR029058">
    <property type="entry name" value="AB_hydrolase_fold"/>
</dbReference>
<sequence>MKKAFAVTQLLFNYAVPSPEAPPSSSSCSPHNPPGLVDLGYAKHVPTYINTTASGQRVSIYKNIRFGNAPVADKRFRKPDTDVPYQHGIQDGHNRLQNSTCISTAPWQVPFPGNGTTYGTEDCLFLDVFVPEGVKPDDGVPVLHWFVGSAYAFGSKEFLSNPMGIFDQMHIMGKDKFIFVANNYRLGVSGFMYSQDQDMDANIGLFDCLAAAEWTSKYIHEFGGDASRITAMGESAGAGILYYLSTLGGGEAKLPFQQMFLASPAAPPRREVASRQREVLNTVLKTAHCSSIDCLRRLSEEELKRVNHIVINDMPAMGGGGNFGPGIGFGLAPDGKDFPDIPLQVLLDGKANKGLTRVAAGSMANEGMTTSSDNDMPANFPNIVRRILPSASNETVAKIQAQYHPRVPEQLAWDWVTDVVFACQIYNLANAIPGRTKLFINSFPPAVHGQDVLYYFYVNQELTPVDDPKLAHEYQAKLLNFVQGREMDWPTYGNGKQMYNVSSEFDETTLPKVLQDRCNLINEMVLNPDNGA</sequence>
<proteinExistence type="predicted"/>
<protein>
    <submittedName>
        <fullName evidence="2">Lipase</fullName>
    </submittedName>
</protein>
<accession>A0A179FK02</accession>
<dbReference type="PANTHER" id="PTHR11559">
    <property type="entry name" value="CARBOXYLESTERASE"/>
    <property type="match status" value="1"/>
</dbReference>
<keyword evidence="3" id="KW-1185">Reference proteome</keyword>
<dbReference type="InterPro" id="IPR019819">
    <property type="entry name" value="Carboxylesterase_B_CS"/>
</dbReference>
<dbReference type="GeneID" id="28853159"/>
<feature type="domain" description="Carboxylesterase type B" evidence="1">
    <location>
        <begin position="52"/>
        <end position="492"/>
    </location>
</feature>
<organism evidence="2 3">
    <name type="scientific">Pochonia chlamydosporia 170</name>
    <dbReference type="NCBI Taxonomy" id="1380566"/>
    <lineage>
        <taxon>Eukaryota</taxon>
        <taxon>Fungi</taxon>
        <taxon>Dikarya</taxon>
        <taxon>Ascomycota</taxon>
        <taxon>Pezizomycotina</taxon>
        <taxon>Sordariomycetes</taxon>
        <taxon>Hypocreomycetidae</taxon>
        <taxon>Hypocreales</taxon>
        <taxon>Clavicipitaceae</taxon>
        <taxon>Pochonia</taxon>
    </lineage>
</organism>